<name>A0A1M5YEX0_9CLOT</name>
<dbReference type="Proteomes" id="UP000184241">
    <property type="component" value="Unassembled WGS sequence"/>
</dbReference>
<dbReference type="Gene3D" id="3.30.70.120">
    <property type="match status" value="2"/>
</dbReference>
<sequence length="232" mass="25006">MVSNPRNSGYSMFIAIVNFGVGSKILKEAKKEGVSGGTIFLGKGAAKNHMLELLGLDKVKKEVVLMASCSDIENKVHDVLTKKFALHKPNHGILFSIEVNKVFGSRVCSANSEKQEGGSMEDLKEKNDYEAIFTIVDRGNAEDVVEAATLAGAQGGTIVNGRGSGVHENSQFFGMTIEPEKEIVIILIEKSKTNDVVTAIREKVDIDEPGKGIVFIIDVNKTSGLVNVDNIL</sequence>
<dbReference type="AlphaFoldDB" id="A0A1M5YEX0"/>
<reference evidence="1 2" key="1">
    <citation type="submission" date="2016-11" db="EMBL/GenBank/DDBJ databases">
        <authorList>
            <person name="Jaros S."/>
            <person name="Januszkiewicz K."/>
            <person name="Wedrychowicz H."/>
        </authorList>
    </citation>
    <scope>NUCLEOTIDE SEQUENCE [LARGE SCALE GENOMIC DNA]</scope>
    <source>
        <strain evidence="1 2">DSM 6191</strain>
    </source>
</reference>
<dbReference type="Pfam" id="PF00543">
    <property type="entry name" value="P-II"/>
    <property type="match status" value="1"/>
</dbReference>
<proteinExistence type="predicted"/>
<dbReference type="SUPFAM" id="SSF54913">
    <property type="entry name" value="GlnB-like"/>
    <property type="match status" value="2"/>
</dbReference>
<protein>
    <submittedName>
        <fullName evidence="1">Nitrogen regulatory protein P-II family</fullName>
    </submittedName>
</protein>
<evidence type="ECO:0000313" key="1">
    <source>
        <dbReference type="EMBL" id="SHI10601.1"/>
    </source>
</evidence>
<accession>A0A1M5YEX0</accession>
<gene>
    <name evidence="1" type="ORF">SAMN02745941_01942</name>
</gene>
<dbReference type="PROSITE" id="PS51343">
    <property type="entry name" value="PII_GLNB_DOM"/>
    <property type="match status" value="1"/>
</dbReference>
<evidence type="ECO:0000313" key="2">
    <source>
        <dbReference type="Proteomes" id="UP000184241"/>
    </source>
</evidence>
<dbReference type="GO" id="GO:0030234">
    <property type="term" value="F:enzyme regulator activity"/>
    <property type="evidence" value="ECO:0007669"/>
    <property type="project" value="InterPro"/>
</dbReference>
<dbReference type="InterPro" id="IPR015867">
    <property type="entry name" value="N-reg_PII/ATP_PRibTrfase_C"/>
</dbReference>
<dbReference type="InterPro" id="IPR002187">
    <property type="entry name" value="N-reg_PII"/>
</dbReference>
<organism evidence="1 2">
    <name type="scientific">Clostridium intestinale DSM 6191</name>
    <dbReference type="NCBI Taxonomy" id="1121320"/>
    <lineage>
        <taxon>Bacteria</taxon>
        <taxon>Bacillati</taxon>
        <taxon>Bacillota</taxon>
        <taxon>Clostridia</taxon>
        <taxon>Eubacteriales</taxon>
        <taxon>Clostridiaceae</taxon>
        <taxon>Clostridium</taxon>
    </lineage>
</organism>
<dbReference type="InterPro" id="IPR011322">
    <property type="entry name" value="N-reg_PII-like_a/b"/>
</dbReference>
<dbReference type="GO" id="GO:0006808">
    <property type="term" value="P:regulation of nitrogen utilization"/>
    <property type="evidence" value="ECO:0007669"/>
    <property type="project" value="InterPro"/>
</dbReference>
<dbReference type="RefSeq" id="WP_073018985.1">
    <property type="nucleotide sequence ID" value="NZ_FQXU01000006.1"/>
</dbReference>
<dbReference type="EMBL" id="FQXU01000006">
    <property type="protein sequence ID" value="SHI10601.1"/>
    <property type="molecule type" value="Genomic_DNA"/>
</dbReference>